<evidence type="ECO:0000259" key="12">
    <source>
        <dbReference type="Pfam" id="PF17917"/>
    </source>
</evidence>
<keyword evidence="6" id="KW-0255">Endonuclease</keyword>
<dbReference type="Pfam" id="PF17917">
    <property type="entry name" value="RT_RNaseH"/>
    <property type="match status" value="1"/>
</dbReference>
<evidence type="ECO:0000256" key="6">
    <source>
        <dbReference type="ARBA" id="ARBA00022759"/>
    </source>
</evidence>
<dbReference type="GO" id="GO:0006508">
    <property type="term" value="P:proteolysis"/>
    <property type="evidence" value="ECO:0007669"/>
    <property type="project" value="UniProtKB-KW"/>
</dbReference>
<evidence type="ECO:0000256" key="10">
    <source>
        <dbReference type="SAM" id="SignalP"/>
    </source>
</evidence>
<keyword evidence="2" id="KW-0645">Protease</keyword>
<keyword evidence="5" id="KW-0540">Nuclease</keyword>
<evidence type="ECO:0000256" key="8">
    <source>
        <dbReference type="ARBA" id="ARBA00022918"/>
    </source>
</evidence>
<dbReference type="STRING" id="6334.A0A0V1BW55"/>
<name>A0A0V1BW55_TRISP</name>
<dbReference type="OrthoDB" id="10029846at2759"/>
<dbReference type="Gene3D" id="3.30.70.270">
    <property type="match status" value="2"/>
</dbReference>
<dbReference type="eggNOG" id="KOG0017">
    <property type="taxonomic scope" value="Eukaryota"/>
</dbReference>
<evidence type="ECO:0000256" key="9">
    <source>
        <dbReference type="SAM" id="MobiDB-lite"/>
    </source>
</evidence>
<feature type="signal peptide" evidence="10">
    <location>
        <begin position="1"/>
        <end position="16"/>
    </location>
</feature>
<organism evidence="13 14">
    <name type="scientific">Trichinella spiralis</name>
    <name type="common">Trichina worm</name>
    <dbReference type="NCBI Taxonomy" id="6334"/>
    <lineage>
        <taxon>Eukaryota</taxon>
        <taxon>Metazoa</taxon>
        <taxon>Ecdysozoa</taxon>
        <taxon>Nematoda</taxon>
        <taxon>Enoplea</taxon>
        <taxon>Dorylaimia</taxon>
        <taxon>Trichinellida</taxon>
        <taxon>Trichinellidae</taxon>
        <taxon>Trichinella</taxon>
    </lineage>
</organism>
<dbReference type="InterPro" id="IPR036397">
    <property type="entry name" value="RNaseH_sf"/>
</dbReference>
<accession>A0A0V1BW55</accession>
<dbReference type="Gene3D" id="3.10.10.10">
    <property type="entry name" value="HIV Type 1 Reverse Transcriptase, subunit A, domain 1"/>
    <property type="match status" value="1"/>
</dbReference>
<keyword evidence="14" id="KW-1185">Reference proteome</keyword>
<dbReference type="CDD" id="cd01647">
    <property type="entry name" value="RT_LTR"/>
    <property type="match status" value="1"/>
</dbReference>
<proteinExistence type="predicted"/>
<keyword evidence="10" id="KW-0732">Signal</keyword>
<dbReference type="EC" id="2.7.7.49" evidence="1"/>
<dbReference type="GO" id="GO:0004519">
    <property type="term" value="F:endonuclease activity"/>
    <property type="evidence" value="ECO:0007669"/>
    <property type="project" value="UniProtKB-KW"/>
</dbReference>
<keyword evidence="7" id="KW-0378">Hydrolase</keyword>
<evidence type="ECO:0000313" key="13">
    <source>
        <dbReference type="EMBL" id="KRY41369.1"/>
    </source>
</evidence>
<dbReference type="SUPFAM" id="SSF56672">
    <property type="entry name" value="DNA/RNA polymerases"/>
    <property type="match status" value="1"/>
</dbReference>
<dbReference type="AlphaFoldDB" id="A0A0V1BW55"/>
<gene>
    <name evidence="13" type="primary">pol</name>
    <name evidence="13" type="ORF">T01_15873</name>
</gene>
<dbReference type="InParanoid" id="A0A0V1BW55"/>
<evidence type="ECO:0000313" key="14">
    <source>
        <dbReference type="Proteomes" id="UP000054776"/>
    </source>
</evidence>
<keyword evidence="3" id="KW-0808">Transferase</keyword>
<dbReference type="InterPro" id="IPR050951">
    <property type="entry name" value="Retrovirus_Pol_polyprotein"/>
</dbReference>
<feature type="chain" id="PRO_5006875459" description="RNA-directed DNA polymerase" evidence="10">
    <location>
        <begin position="17"/>
        <end position="1179"/>
    </location>
</feature>
<dbReference type="GO" id="GO:0042575">
    <property type="term" value="C:DNA polymerase complex"/>
    <property type="evidence" value="ECO:0007669"/>
    <property type="project" value="UniProtKB-ARBA"/>
</dbReference>
<keyword evidence="4" id="KW-0548">Nucleotidyltransferase</keyword>
<dbReference type="FunFam" id="3.10.10.10:FF:000007">
    <property type="entry name" value="Retrovirus-related Pol polyprotein from transposon 17.6-like Protein"/>
    <property type="match status" value="1"/>
</dbReference>
<reference evidence="13 14" key="1">
    <citation type="submission" date="2015-01" db="EMBL/GenBank/DDBJ databases">
        <title>Evolution of Trichinella species and genotypes.</title>
        <authorList>
            <person name="Korhonen P.K."/>
            <person name="Edoardo P."/>
            <person name="Giuseppe L.R."/>
            <person name="Gasser R.B."/>
        </authorList>
    </citation>
    <scope>NUCLEOTIDE SEQUENCE [LARGE SCALE GENOMIC DNA]</scope>
    <source>
        <strain evidence="13">ISS3</strain>
    </source>
</reference>
<feature type="domain" description="Reverse transcriptase RNase H-like" evidence="12">
    <location>
        <begin position="713"/>
        <end position="810"/>
    </location>
</feature>
<feature type="compositionally biased region" description="Polar residues" evidence="9">
    <location>
        <begin position="843"/>
        <end position="860"/>
    </location>
</feature>
<dbReference type="GO" id="GO:0008233">
    <property type="term" value="F:peptidase activity"/>
    <property type="evidence" value="ECO:0007669"/>
    <property type="project" value="UniProtKB-KW"/>
</dbReference>
<dbReference type="GO" id="GO:0003676">
    <property type="term" value="F:nucleic acid binding"/>
    <property type="evidence" value="ECO:0007669"/>
    <property type="project" value="InterPro"/>
</dbReference>
<feature type="domain" description="Reverse transcriptase" evidence="11">
    <location>
        <begin position="490"/>
        <end position="592"/>
    </location>
</feature>
<dbReference type="InterPro" id="IPR000477">
    <property type="entry name" value="RT_dom"/>
</dbReference>
<dbReference type="CDD" id="cd09274">
    <property type="entry name" value="RNase_HI_RT_Ty3"/>
    <property type="match status" value="1"/>
</dbReference>
<protein>
    <recommendedName>
        <fullName evidence="1">RNA-directed DNA polymerase</fullName>
        <ecNumber evidence="1">2.7.7.49</ecNumber>
    </recommendedName>
</protein>
<dbReference type="EMBL" id="JYDH01000008">
    <property type="protein sequence ID" value="KRY41369.1"/>
    <property type="molecule type" value="Genomic_DNA"/>
</dbReference>
<keyword evidence="8" id="KW-0695">RNA-directed DNA polymerase</keyword>
<dbReference type="InterPro" id="IPR012337">
    <property type="entry name" value="RNaseH-like_sf"/>
</dbReference>
<feature type="region of interest" description="Disordered" evidence="9">
    <location>
        <begin position="843"/>
        <end position="887"/>
    </location>
</feature>
<dbReference type="InterPro" id="IPR043502">
    <property type="entry name" value="DNA/RNA_pol_sf"/>
</dbReference>
<evidence type="ECO:0000259" key="11">
    <source>
        <dbReference type="Pfam" id="PF00078"/>
    </source>
</evidence>
<evidence type="ECO:0000256" key="4">
    <source>
        <dbReference type="ARBA" id="ARBA00022695"/>
    </source>
</evidence>
<dbReference type="FunFam" id="3.30.70.270:FF:000020">
    <property type="entry name" value="Transposon Tf2-6 polyprotein-like Protein"/>
    <property type="match status" value="1"/>
</dbReference>
<dbReference type="PANTHER" id="PTHR37984">
    <property type="entry name" value="PROTEIN CBG26694"/>
    <property type="match status" value="1"/>
</dbReference>
<sequence length="1179" mass="135652">MLMATAFLLLAEVPDAVDLLGRDVTGSVAALFEYFREEWITPNRMPLWNVFYELLRLLIDEQGSTETLIEHVTSGRVTASHLRVKNNKYEDVQLRITVLTAEYDGGTHAIEQVYPEITFRTRFFQVADAFSNGLTILTDNFAKFHSNCENGYLWLVQQFENIIDFSICTFTCFFREHIFPHGHGVLSSDSPNPMAQRRISPSEYFEIAAAVNCWSEAEKLKWLPLSLSQKARSTFRQLPSPTWSSYRSYVTSLKERLDPLSNAAVYRAELENRKKRAQESWSDIGRDIRRYAIMISATSQTPYNADSAKNETSADISRLFSCLERMRLKLEEIEQRMGAFQPKQRDRRGDYVMETAANGRPEGVYQTWSEQPLLTTAMDHGCWSNDLKVDYPWPLLEPWMHPREGCVPLQLLNPSGDRTAIEKLLDEVAQRTSSEKLDKRNIISTQGMPNPIRQCPCRMPWHFCEQMDGLLTDMMNKPSTSPWTAPVVLVKKKDGNLRFCVDFRKLNLVRKKDSYPLPRIDETIDTLARAEWFSMLDLTSGYWQVPVSKEDTEKTAFCTPKGLYQFKVMPFVLCNASATFQRVMDLTLTSLKWKKRFSVLRRRSDLWENIPGAPQQSGRSTAAHQTIWLKIEASEMLRKWSWPTPTITSEVYTFLGLASYYRRFVKSFASIARPLHRLTEQGRQFSWSNETEEAFQRLKRALTTALILAFPRFDIPFIVDTDASETSIGAVLSQKHDPEGERVITYASKTQSKTEKKQLLSIVYFTKLFRPYLVAQQFILRTDHDSLTWLRYFKEPEGQVARWLEHLQEYDMEVARTATNGQRMVGTSQGQLRLCEAMETSSAKASRTSGSHNREANTLGTALPYPSEHSGTTTQWNRRRSSWCQENGRKSEDTLLLARKTPPIVNMPPMESIVVGNPMEIVAFDILGPVTRSKNDNSYIMVVTDYFTRWAETVARKLVQQFVCRFGTLMEVLSDQGAQFQGRLVTELCKLPGIKKYEQLPTTHRATAWWSDLIALLTMMLTIAMEEAQDDDWETIRTLRNDVWAPSVTPSGCSVQHELGERNDYQQICRRGGSPLPKRVHGCLKTQCGATDAAKQKQTKQEIHDTVDRAVRDYGTSLRDKKQVRRERQSKTKPRIYRPRLVWAEEDHGWDGTSTPAMVAQRPQRNRNPPVRCNDYVVY</sequence>
<evidence type="ECO:0000256" key="1">
    <source>
        <dbReference type="ARBA" id="ARBA00012493"/>
    </source>
</evidence>
<evidence type="ECO:0000256" key="2">
    <source>
        <dbReference type="ARBA" id="ARBA00022670"/>
    </source>
</evidence>
<evidence type="ECO:0000256" key="7">
    <source>
        <dbReference type="ARBA" id="ARBA00022801"/>
    </source>
</evidence>
<dbReference type="GO" id="GO:0003964">
    <property type="term" value="F:RNA-directed DNA polymerase activity"/>
    <property type="evidence" value="ECO:0007669"/>
    <property type="project" value="UniProtKB-KW"/>
</dbReference>
<dbReference type="Proteomes" id="UP000054776">
    <property type="component" value="Unassembled WGS sequence"/>
</dbReference>
<dbReference type="Pfam" id="PF00078">
    <property type="entry name" value="RVT_1"/>
    <property type="match status" value="1"/>
</dbReference>
<comment type="caution">
    <text evidence="13">The sequence shown here is derived from an EMBL/GenBank/DDBJ whole genome shotgun (WGS) entry which is preliminary data.</text>
</comment>
<dbReference type="InterPro" id="IPR041373">
    <property type="entry name" value="RT_RNaseH"/>
</dbReference>
<evidence type="ECO:0000256" key="3">
    <source>
        <dbReference type="ARBA" id="ARBA00022679"/>
    </source>
</evidence>
<dbReference type="Gene3D" id="3.30.420.10">
    <property type="entry name" value="Ribonuclease H-like superfamily/Ribonuclease H"/>
    <property type="match status" value="1"/>
</dbReference>
<dbReference type="PANTHER" id="PTHR37984:SF5">
    <property type="entry name" value="PROTEIN NYNRIN-LIKE"/>
    <property type="match status" value="1"/>
</dbReference>
<dbReference type="SUPFAM" id="SSF53098">
    <property type="entry name" value="Ribonuclease H-like"/>
    <property type="match status" value="1"/>
</dbReference>
<evidence type="ECO:0000256" key="5">
    <source>
        <dbReference type="ARBA" id="ARBA00022722"/>
    </source>
</evidence>
<dbReference type="InterPro" id="IPR043128">
    <property type="entry name" value="Rev_trsase/Diguanyl_cyclase"/>
</dbReference>